<sequence length="229" mass="25672">MRVYDFPNGFRQEAENMFGWLRYEGFTPAWDFGIREGSYCSGITIPGREVEQLHIFQRTNPARWGNPPEVAKALSENQARMKQQAQHDQARRGALTDEQNAWIERVHSETGLSGSAALDLNERLHELAAQHFVLSLNRLDHGLNATEERALEQVESRVQELLEGVPRVRGAKFLGDPRGATVGVVFESGATDSFSGSCKVPLNPERVRALRDATDGFWEALADESKPRP</sequence>
<reference evidence="2" key="1">
    <citation type="journal article" date="2019" name="Int. J. Syst. Evol. Microbiol.">
        <title>The Global Catalogue of Microorganisms (GCM) 10K type strain sequencing project: providing services to taxonomists for standard genome sequencing and annotation.</title>
        <authorList>
            <consortium name="The Broad Institute Genomics Platform"/>
            <consortium name="The Broad Institute Genome Sequencing Center for Infectious Disease"/>
            <person name="Wu L."/>
            <person name="Ma J."/>
        </authorList>
    </citation>
    <scope>NUCLEOTIDE SEQUENCE [LARGE SCALE GENOMIC DNA]</scope>
    <source>
        <strain evidence="2">CCUG 55854</strain>
    </source>
</reference>
<keyword evidence="2" id="KW-1185">Reference proteome</keyword>
<dbReference type="Proteomes" id="UP001597033">
    <property type="component" value="Unassembled WGS sequence"/>
</dbReference>
<dbReference type="RefSeq" id="WP_162377107.1">
    <property type="nucleotide sequence ID" value="NZ_JBHTKN010000008.1"/>
</dbReference>
<evidence type="ECO:0000313" key="1">
    <source>
        <dbReference type="EMBL" id="MFD1043166.1"/>
    </source>
</evidence>
<protein>
    <submittedName>
        <fullName evidence="1">Uncharacterized protein</fullName>
    </submittedName>
</protein>
<evidence type="ECO:0000313" key="2">
    <source>
        <dbReference type="Proteomes" id="UP001597033"/>
    </source>
</evidence>
<organism evidence="1 2">
    <name type="scientific">Pseudoxanthomonas kaohsiungensis</name>
    <dbReference type="NCBI Taxonomy" id="283923"/>
    <lineage>
        <taxon>Bacteria</taxon>
        <taxon>Pseudomonadati</taxon>
        <taxon>Pseudomonadota</taxon>
        <taxon>Gammaproteobacteria</taxon>
        <taxon>Lysobacterales</taxon>
        <taxon>Lysobacteraceae</taxon>
        <taxon>Pseudoxanthomonas</taxon>
    </lineage>
</organism>
<gene>
    <name evidence="1" type="ORF">ACFQ2N_12505</name>
</gene>
<accession>A0ABW3LZV2</accession>
<proteinExistence type="predicted"/>
<name>A0ABW3LZV2_9GAMM</name>
<dbReference type="EMBL" id="JBHTKN010000008">
    <property type="protein sequence ID" value="MFD1043166.1"/>
    <property type="molecule type" value="Genomic_DNA"/>
</dbReference>
<comment type="caution">
    <text evidence="1">The sequence shown here is derived from an EMBL/GenBank/DDBJ whole genome shotgun (WGS) entry which is preliminary data.</text>
</comment>